<evidence type="ECO:0000256" key="8">
    <source>
        <dbReference type="ARBA" id="ARBA00026192"/>
    </source>
</evidence>
<dbReference type="InterPro" id="IPR001216">
    <property type="entry name" value="P-phosphate_BS"/>
</dbReference>
<dbReference type="InterPro" id="IPR001926">
    <property type="entry name" value="TrpB-like_PALP"/>
</dbReference>
<reference evidence="11 12" key="1">
    <citation type="submission" date="2014-06" db="EMBL/GenBank/DDBJ databases">
        <authorList>
            <person name="Swart Estienne"/>
        </authorList>
    </citation>
    <scope>NUCLEOTIDE SEQUENCE [LARGE SCALE GENOMIC DNA]</scope>
    <source>
        <strain evidence="11 12">130c</strain>
    </source>
</reference>
<comment type="pathway">
    <text evidence="2">Amino-acid biosynthesis; L-cysteine biosynthesis; L-cysteine from L-homocysteine and L-serine: step 1/2.</text>
</comment>
<dbReference type="InterPro" id="IPR005857">
    <property type="entry name" value="Cysta_beta_synth"/>
</dbReference>
<keyword evidence="5" id="KW-0663">Pyridoxal phosphate</keyword>
<dbReference type="PANTHER" id="PTHR10314">
    <property type="entry name" value="CYSTATHIONINE BETA-SYNTHASE"/>
    <property type="match status" value="1"/>
</dbReference>
<sequence>MEDYPKIDYVMEREGLHKVCKYSLAKGQHDPENPHRHEVRDRTKQIKDDITDVIGNTPLVRINNITKKDVAKCEFLNPGGSVKDRIGRRMIVDAELEGRLQKGDILIEPTSGNTGIGLAMTAAVKGYRMIITLPEKMSQEKQDALKALGATVVRTPTEMQFDNVGSHVGVAIELNKKLERSHILDQYKNPANPLVHYDETAQEIYDQCGGKVDYVVVSAGTGGTLTGISRKLKELDPNIQIIGVDPDGSILAEPAELNASGIHSYKVEGIGYDFLPRVLDRQYTDKWVKVDDPEAFYYARRLIAEEGMFVGGSSGTAMAAAMKIIKELDIGEGKRVVVLLPDSIRNYMTKFISNDWMYENGFITEDECIKLNTSDLVDNKDWGQEFTVKDLQLHEAHFLSSDLTVKAAIDEIQKYNFDQFPVKSAESGDIIGCITSTHLSTRLIKRKCNLDDQIEKNVIKEYRNVSSGISLNELGRVFTRHNFAFVDHKYIVSSFDLLNFIKEKY</sequence>
<feature type="domain" description="Tryptophan synthase beta chain-like PALP" evidence="10">
    <location>
        <begin position="50"/>
        <end position="342"/>
    </location>
</feature>
<comment type="cofactor">
    <cofactor evidence="1">
        <name>pyridoxal 5'-phosphate</name>
        <dbReference type="ChEBI" id="CHEBI:597326"/>
    </cofactor>
</comment>
<evidence type="ECO:0000256" key="3">
    <source>
        <dbReference type="ARBA" id="ARBA00007103"/>
    </source>
</evidence>
<comment type="catalytic activity">
    <reaction evidence="9">
        <text>L-homocysteine + L-serine = L,L-cystathionine + H2O</text>
        <dbReference type="Rhea" id="RHEA:10112"/>
        <dbReference type="ChEBI" id="CHEBI:15377"/>
        <dbReference type="ChEBI" id="CHEBI:33384"/>
        <dbReference type="ChEBI" id="CHEBI:58161"/>
        <dbReference type="ChEBI" id="CHEBI:58199"/>
        <dbReference type="EC" id="4.2.1.22"/>
    </reaction>
</comment>
<dbReference type="NCBIfam" id="TIGR01137">
    <property type="entry name" value="cysta_beta"/>
    <property type="match status" value="1"/>
</dbReference>
<evidence type="ECO:0000256" key="7">
    <source>
        <dbReference type="ARBA" id="ARBA00023239"/>
    </source>
</evidence>
<dbReference type="InterPro" id="IPR036052">
    <property type="entry name" value="TrpB-like_PALP_sf"/>
</dbReference>
<evidence type="ECO:0000256" key="5">
    <source>
        <dbReference type="ARBA" id="ARBA00022898"/>
    </source>
</evidence>
<keyword evidence="12" id="KW-1185">Reference proteome</keyword>
<keyword evidence="7" id="KW-0456">Lyase</keyword>
<dbReference type="Pfam" id="PF00291">
    <property type="entry name" value="PALP"/>
    <property type="match status" value="1"/>
</dbReference>
<dbReference type="FunFam" id="3.40.50.1100:FF:000118">
    <property type="entry name" value="Related to CYS4-cystathionine beta-synthase"/>
    <property type="match status" value="1"/>
</dbReference>
<evidence type="ECO:0000313" key="12">
    <source>
        <dbReference type="Proteomes" id="UP000039865"/>
    </source>
</evidence>
<dbReference type="EMBL" id="CCKQ01004007">
    <property type="protein sequence ID" value="CDW75142.1"/>
    <property type="molecule type" value="Genomic_DNA"/>
</dbReference>
<evidence type="ECO:0000256" key="1">
    <source>
        <dbReference type="ARBA" id="ARBA00001933"/>
    </source>
</evidence>
<dbReference type="Gene3D" id="3.10.580.10">
    <property type="entry name" value="CBS-domain"/>
    <property type="match status" value="1"/>
</dbReference>
<dbReference type="Gene3D" id="3.40.50.1100">
    <property type="match status" value="2"/>
</dbReference>
<evidence type="ECO:0000256" key="2">
    <source>
        <dbReference type="ARBA" id="ARBA00005003"/>
    </source>
</evidence>
<evidence type="ECO:0000313" key="11">
    <source>
        <dbReference type="EMBL" id="CDW75142.1"/>
    </source>
</evidence>
<dbReference type="PROSITE" id="PS00901">
    <property type="entry name" value="CYS_SYNTHASE"/>
    <property type="match status" value="1"/>
</dbReference>
<dbReference type="OrthoDB" id="10259545at2759"/>
<dbReference type="GO" id="GO:0006535">
    <property type="term" value="P:cysteine biosynthetic process from serine"/>
    <property type="evidence" value="ECO:0007669"/>
    <property type="project" value="InterPro"/>
</dbReference>
<keyword evidence="6" id="KW-0129">CBS domain</keyword>
<dbReference type="SUPFAM" id="SSF54631">
    <property type="entry name" value="CBS-domain pair"/>
    <property type="match status" value="1"/>
</dbReference>
<protein>
    <recommendedName>
        <fullName evidence="8">Cystathionine beta-synthase</fullName>
        <ecNumber evidence="4">4.2.1.22</ecNumber>
    </recommendedName>
</protein>
<dbReference type="EC" id="4.2.1.22" evidence="4"/>
<evidence type="ECO:0000259" key="10">
    <source>
        <dbReference type="Pfam" id="PF00291"/>
    </source>
</evidence>
<dbReference type="InterPro" id="IPR046342">
    <property type="entry name" value="CBS_dom_sf"/>
</dbReference>
<dbReference type="InParanoid" id="A0A077ZZU1"/>
<dbReference type="GO" id="GO:0005737">
    <property type="term" value="C:cytoplasm"/>
    <property type="evidence" value="ECO:0007669"/>
    <property type="project" value="InterPro"/>
</dbReference>
<accession>A0A077ZZU1</accession>
<organism evidence="11 12">
    <name type="scientific">Stylonychia lemnae</name>
    <name type="common">Ciliate</name>
    <dbReference type="NCBI Taxonomy" id="5949"/>
    <lineage>
        <taxon>Eukaryota</taxon>
        <taxon>Sar</taxon>
        <taxon>Alveolata</taxon>
        <taxon>Ciliophora</taxon>
        <taxon>Intramacronucleata</taxon>
        <taxon>Spirotrichea</taxon>
        <taxon>Stichotrichia</taxon>
        <taxon>Sporadotrichida</taxon>
        <taxon>Oxytrichidae</taxon>
        <taxon>Stylonychinae</taxon>
        <taxon>Stylonychia</taxon>
    </lineage>
</organism>
<evidence type="ECO:0000256" key="4">
    <source>
        <dbReference type="ARBA" id="ARBA00012041"/>
    </source>
</evidence>
<comment type="similarity">
    <text evidence="3">Belongs to the cysteine synthase/cystathionine beta-synthase family.</text>
</comment>
<dbReference type="GO" id="GO:0019343">
    <property type="term" value="P:cysteine biosynthetic process via cystathionine"/>
    <property type="evidence" value="ECO:0007669"/>
    <property type="project" value="InterPro"/>
</dbReference>
<proteinExistence type="inferred from homology"/>
<dbReference type="UniPathway" id="UPA00136">
    <property type="reaction ID" value="UER00201"/>
</dbReference>
<dbReference type="Proteomes" id="UP000039865">
    <property type="component" value="Unassembled WGS sequence"/>
</dbReference>
<dbReference type="InterPro" id="IPR050214">
    <property type="entry name" value="Cys_Synth/Cystath_Beta-Synth"/>
</dbReference>
<evidence type="ECO:0000256" key="9">
    <source>
        <dbReference type="ARBA" id="ARBA00047490"/>
    </source>
</evidence>
<gene>
    <name evidence="11" type="primary">Contig10861.g547</name>
    <name evidence="11" type="ORF">STYLEM_4129</name>
</gene>
<name>A0A077ZZU1_STYLE</name>
<dbReference type="FunFam" id="3.40.50.1100:FF:000003">
    <property type="entry name" value="Cystathionine beta-synthase"/>
    <property type="match status" value="1"/>
</dbReference>
<dbReference type="AlphaFoldDB" id="A0A077ZZU1"/>
<dbReference type="CDD" id="cd01561">
    <property type="entry name" value="CBS_like"/>
    <property type="match status" value="1"/>
</dbReference>
<dbReference type="SUPFAM" id="SSF53686">
    <property type="entry name" value="Tryptophan synthase beta subunit-like PLP-dependent enzymes"/>
    <property type="match status" value="1"/>
</dbReference>
<dbReference type="OMA" id="KFADDEW"/>
<evidence type="ECO:0000256" key="6">
    <source>
        <dbReference type="ARBA" id="ARBA00023122"/>
    </source>
</evidence>
<dbReference type="GO" id="GO:0004122">
    <property type="term" value="F:cystathionine beta-synthase activity"/>
    <property type="evidence" value="ECO:0007669"/>
    <property type="project" value="UniProtKB-EC"/>
</dbReference>